<evidence type="ECO:0000313" key="3">
    <source>
        <dbReference type="Proteomes" id="UP000245396"/>
    </source>
</evidence>
<dbReference type="EMBL" id="QGGG01000007">
    <property type="protein sequence ID" value="PWJ83953.1"/>
    <property type="molecule type" value="Genomic_DNA"/>
</dbReference>
<accession>A0A316C3W0</accession>
<feature type="chain" id="PRO_5016440498" description="Porin" evidence="1">
    <location>
        <begin position="21"/>
        <end position="388"/>
    </location>
</feature>
<evidence type="ECO:0008006" key="4">
    <source>
        <dbReference type="Google" id="ProtNLM"/>
    </source>
</evidence>
<comment type="caution">
    <text evidence="2">The sequence shown here is derived from an EMBL/GenBank/DDBJ whole genome shotgun (WGS) entry which is preliminary data.</text>
</comment>
<keyword evidence="1" id="KW-0732">Signal</keyword>
<feature type="signal peptide" evidence="1">
    <location>
        <begin position="1"/>
        <end position="20"/>
    </location>
</feature>
<proteinExistence type="predicted"/>
<organism evidence="2 3">
    <name type="scientific">Pseudaminobacter salicylatoxidans</name>
    <dbReference type="NCBI Taxonomy" id="93369"/>
    <lineage>
        <taxon>Bacteria</taxon>
        <taxon>Pseudomonadati</taxon>
        <taxon>Pseudomonadota</taxon>
        <taxon>Alphaproteobacteria</taxon>
        <taxon>Hyphomicrobiales</taxon>
        <taxon>Phyllobacteriaceae</taxon>
        <taxon>Pseudaminobacter</taxon>
    </lineage>
</organism>
<evidence type="ECO:0000313" key="2">
    <source>
        <dbReference type="EMBL" id="PWJ83953.1"/>
    </source>
</evidence>
<keyword evidence="3" id="KW-1185">Reference proteome</keyword>
<dbReference type="OrthoDB" id="8061304at2"/>
<protein>
    <recommendedName>
        <fullName evidence="4">Porin</fullName>
    </recommendedName>
</protein>
<sequence>MRAKNLWLAMTLSMASPAAAQPVAPAPTVTASIERHHTSNALDSDLAMADWYTLIRGSLQHAWQIEDGVVRLGVEAQASRYDTVRIEDDRAAAVLLEATRKLGASVELRGALSYRYSSEGDDLAIGPFVLGMRTPKHVFGAETQLGFDLGGGTALVFELADAYEKVGRTRFQDDLLLPAKLDPDRNRLRFGARLTRTSGQVAHAVAATANLVSVDRLGAPPVGLSLGEYTLRAEAAWKGADGSSLGAAIGLQMLRGAQRIYQDIRPTWQAGFVKMLPHGLELRGTTFGRFETTDSDDPLASWLQRGEIEARLRCGEKLTLGTGVFAELKENLLLENKERAHGLYAEAIYDATRHLSLVVRLDYTNRYLTVFDMRKKAFDAFVGIRTKI</sequence>
<dbReference type="AlphaFoldDB" id="A0A316C3W0"/>
<evidence type="ECO:0000256" key="1">
    <source>
        <dbReference type="SAM" id="SignalP"/>
    </source>
</evidence>
<name>A0A316C3W0_PSESE</name>
<dbReference type="RefSeq" id="WP_109612998.1">
    <property type="nucleotide sequence ID" value="NZ_QGGG01000007.1"/>
</dbReference>
<dbReference type="Proteomes" id="UP000245396">
    <property type="component" value="Unassembled WGS sequence"/>
</dbReference>
<gene>
    <name evidence="2" type="ORF">C7441_107113</name>
</gene>
<reference evidence="2 3" key="1">
    <citation type="submission" date="2018-05" db="EMBL/GenBank/DDBJ databases">
        <title>Genomic Encyclopedia of Type Strains, Phase IV (KMG-IV): sequencing the most valuable type-strain genomes for metagenomic binning, comparative biology and taxonomic classification.</title>
        <authorList>
            <person name="Goeker M."/>
        </authorList>
    </citation>
    <scope>NUCLEOTIDE SEQUENCE [LARGE SCALE GENOMIC DNA]</scope>
    <source>
        <strain evidence="2 3">DSM 6986</strain>
    </source>
</reference>